<keyword evidence="2" id="KW-1185">Reference proteome</keyword>
<reference evidence="1" key="2">
    <citation type="submission" date="2020-02" db="EMBL/GenBank/DDBJ databases">
        <title>Identification and distribution of gene clusters putatively required for synthesis of sphingolipid metabolism inhibitors in phylogenetically diverse species of the filamentous fungus Fusarium.</title>
        <authorList>
            <person name="Kim H.-S."/>
            <person name="Busman M."/>
            <person name="Brown D.W."/>
            <person name="Divon H."/>
            <person name="Uhlig S."/>
            <person name="Proctor R.H."/>
        </authorList>
    </citation>
    <scope>NUCLEOTIDE SEQUENCE</scope>
    <source>
        <strain evidence="1">NRRL 25174</strain>
    </source>
</reference>
<evidence type="ECO:0000313" key="1">
    <source>
        <dbReference type="EMBL" id="KAF4337348.1"/>
    </source>
</evidence>
<accession>A0A9P5DWY0</accession>
<gene>
    <name evidence="1" type="ORF">FBEOM_8783</name>
</gene>
<comment type="caution">
    <text evidence="1">The sequence shown here is derived from an EMBL/GenBank/DDBJ whole genome shotgun (WGS) entry which is preliminary data.</text>
</comment>
<dbReference type="AlphaFoldDB" id="A0A9P5DWY0"/>
<evidence type="ECO:0000313" key="2">
    <source>
        <dbReference type="Proteomes" id="UP000730481"/>
    </source>
</evidence>
<protein>
    <submittedName>
        <fullName evidence="1">Uncharacterized protein</fullName>
    </submittedName>
</protein>
<organism evidence="1 2">
    <name type="scientific">Fusarium beomiforme</name>
    <dbReference type="NCBI Taxonomy" id="44412"/>
    <lineage>
        <taxon>Eukaryota</taxon>
        <taxon>Fungi</taxon>
        <taxon>Dikarya</taxon>
        <taxon>Ascomycota</taxon>
        <taxon>Pezizomycotina</taxon>
        <taxon>Sordariomycetes</taxon>
        <taxon>Hypocreomycetidae</taxon>
        <taxon>Hypocreales</taxon>
        <taxon>Nectriaceae</taxon>
        <taxon>Fusarium</taxon>
        <taxon>Fusarium burgessii species complex</taxon>
    </lineage>
</organism>
<sequence length="104" mass="12271">MTPPTPKNIEADGKERFTALCEGIRRLETTPELLGRYEGYHSGGRSEPEFPQKTRRPHRFILDEDWNPWRDWYLYQNGIEAMLMITGWFHLGFMLALSSQKRAQ</sequence>
<dbReference type="EMBL" id="PVQB02000424">
    <property type="protein sequence ID" value="KAF4337348.1"/>
    <property type="molecule type" value="Genomic_DNA"/>
</dbReference>
<dbReference type="Proteomes" id="UP000730481">
    <property type="component" value="Unassembled WGS sequence"/>
</dbReference>
<proteinExistence type="predicted"/>
<reference evidence="1" key="1">
    <citation type="journal article" date="2017" name="Mycologia">
        <title>Fusarium algeriense, sp. nov., a novel toxigenic crown rot pathogen of durum wheat from Algeria is nested in the Fusarium burgessii species complex.</title>
        <authorList>
            <person name="Laraba I."/>
            <person name="Keddad A."/>
            <person name="Boureghda H."/>
            <person name="Abdallah N."/>
            <person name="Vaughan M.M."/>
            <person name="Proctor R.H."/>
            <person name="Busman M."/>
            <person name="O'Donnell K."/>
        </authorList>
    </citation>
    <scope>NUCLEOTIDE SEQUENCE</scope>
    <source>
        <strain evidence="1">NRRL 25174</strain>
    </source>
</reference>
<name>A0A9P5DWY0_9HYPO</name>
<dbReference type="OrthoDB" id="5026028at2759"/>